<feature type="region of interest" description="Disordered" evidence="1">
    <location>
        <begin position="107"/>
        <end position="127"/>
    </location>
</feature>
<feature type="compositionally biased region" description="Basic and acidic residues" evidence="1">
    <location>
        <begin position="234"/>
        <end position="243"/>
    </location>
</feature>
<sequence length="398" mass="44017">MPQRLEEVDDYQSDAIAVKCEYNLSHFSSPEATISPPELEPLNHHHLLAQMNTSQHHLESPEPLEEEMSFNHVAPQNMAPVQRTPRPRQKPQALTMDQRLQLMPEKRALPWRPGVEPGADNETGGDSRRKQIRFGCLLATRGEIQQMPCNTCASGRGKFEVCVALEGFFRGACASCQLSGRPNRCSIKQQDDVPESSPANTSGGGGVLLNNEQGLPILHSPTDAPKPKRRRKSKEVEKPKDTVPDWESQRPQWEQELGDSQARQQMKDIVQRPWATVNPQMSVGQPSMMMNGVNGAPQSMADRPAALSWASVNQPSPIAGMPGFGNINDTNGGSYRMSMEQNRREDTAPMDDGPGALIDTLPRNKQRQVYGLVSGLQGGIEHLQRELDSLKKALGIED</sequence>
<evidence type="ECO:0000256" key="1">
    <source>
        <dbReference type="SAM" id="MobiDB-lite"/>
    </source>
</evidence>
<dbReference type="Pfam" id="PF12511">
    <property type="entry name" value="DUF3716"/>
    <property type="match status" value="1"/>
</dbReference>
<dbReference type="AlphaFoldDB" id="A0A9P7YTC0"/>
<name>A0A9P7YTC0_9HELO</name>
<dbReference type="InterPro" id="IPR022190">
    <property type="entry name" value="DUF3716"/>
</dbReference>
<keyword evidence="3" id="KW-1185">Reference proteome</keyword>
<accession>A0A9P7YTC0</accession>
<dbReference type="OrthoDB" id="3589576at2759"/>
<organism evidence="2 3">
    <name type="scientific">Amylocarpus encephaloides</name>
    <dbReference type="NCBI Taxonomy" id="45428"/>
    <lineage>
        <taxon>Eukaryota</taxon>
        <taxon>Fungi</taxon>
        <taxon>Dikarya</taxon>
        <taxon>Ascomycota</taxon>
        <taxon>Pezizomycotina</taxon>
        <taxon>Leotiomycetes</taxon>
        <taxon>Helotiales</taxon>
        <taxon>Helotiales incertae sedis</taxon>
        <taxon>Amylocarpus</taxon>
    </lineage>
</organism>
<feature type="region of interest" description="Disordered" evidence="1">
    <location>
        <begin position="187"/>
        <end position="264"/>
    </location>
</feature>
<comment type="caution">
    <text evidence="2">The sequence shown here is derived from an EMBL/GenBank/DDBJ whole genome shotgun (WGS) entry which is preliminary data.</text>
</comment>
<reference evidence="2" key="1">
    <citation type="journal article" date="2021" name="IMA Fungus">
        <title>Genomic characterization of three marine fungi, including Emericellopsis atlantica sp. nov. with signatures of a generalist lifestyle and marine biomass degradation.</title>
        <authorList>
            <person name="Hagestad O.C."/>
            <person name="Hou L."/>
            <person name="Andersen J.H."/>
            <person name="Hansen E.H."/>
            <person name="Altermark B."/>
            <person name="Li C."/>
            <person name="Kuhnert E."/>
            <person name="Cox R.J."/>
            <person name="Crous P.W."/>
            <person name="Spatafora J.W."/>
            <person name="Lail K."/>
            <person name="Amirebrahimi M."/>
            <person name="Lipzen A."/>
            <person name="Pangilinan J."/>
            <person name="Andreopoulos W."/>
            <person name="Hayes R.D."/>
            <person name="Ng V."/>
            <person name="Grigoriev I.V."/>
            <person name="Jackson S.A."/>
            <person name="Sutton T.D.S."/>
            <person name="Dobson A.D.W."/>
            <person name="Rama T."/>
        </authorList>
    </citation>
    <scope>NUCLEOTIDE SEQUENCE</scope>
    <source>
        <strain evidence="2">TRa018bII</strain>
    </source>
</reference>
<protein>
    <submittedName>
        <fullName evidence="2">Uncharacterized protein</fullName>
    </submittedName>
</protein>
<gene>
    <name evidence="2" type="ORF">BJ875DRAFT_285283</name>
</gene>
<proteinExistence type="predicted"/>
<dbReference type="Proteomes" id="UP000824998">
    <property type="component" value="Unassembled WGS sequence"/>
</dbReference>
<evidence type="ECO:0000313" key="2">
    <source>
        <dbReference type="EMBL" id="KAG9238850.1"/>
    </source>
</evidence>
<dbReference type="EMBL" id="MU251364">
    <property type="protein sequence ID" value="KAG9238850.1"/>
    <property type="molecule type" value="Genomic_DNA"/>
</dbReference>
<evidence type="ECO:0000313" key="3">
    <source>
        <dbReference type="Proteomes" id="UP000824998"/>
    </source>
</evidence>